<organism evidence="1 2">
    <name type="scientific">Patagioenas fasciata monilis</name>
    <dbReference type="NCBI Taxonomy" id="372326"/>
    <lineage>
        <taxon>Eukaryota</taxon>
        <taxon>Metazoa</taxon>
        <taxon>Chordata</taxon>
        <taxon>Craniata</taxon>
        <taxon>Vertebrata</taxon>
        <taxon>Euteleostomi</taxon>
        <taxon>Archelosauria</taxon>
        <taxon>Archosauria</taxon>
        <taxon>Dinosauria</taxon>
        <taxon>Saurischia</taxon>
        <taxon>Theropoda</taxon>
        <taxon>Coelurosauria</taxon>
        <taxon>Aves</taxon>
        <taxon>Neognathae</taxon>
        <taxon>Neoaves</taxon>
        <taxon>Columbimorphae</taxon>
        <taxon>Columbiformes</taxon>
        <taxon>Columbidae</taxon>
        <taxon>Patagioenas</taxon>
    </lineage>
</organism>
<sequence>MGQSITETGLQTYFDNPSSALESHRNSAREFLELLPAAGEIRGGRVTTYLEQFLHFYRNKGVSMKLAREILVSFEPGMLRSLTSSIQNRVVNIPGPPGSLLMGTKEQKTYNLPFVPLQFDAYDDGYSETLTARDDGFHTFHSISSS</sequence>
<dbReference type="Proteomes" id="UP000190648">
    <property type="component" value="Unassembled WGS sequence"/>
</dbReference>
<gene>
    <name evidence="1" type="ORF">AV530_016013</name>
</gene>
<evidence type="ECO:0000313" key="2">
    <source>
        <dbReference type="Proteomes" id="UP000190648"/>
    </source>
</evidence>
<accession>A0A1V4KJV6</accession>
<dbReference type="AlphaFoldDB" id="A0A1V4KJV6"/>
<protein>
    <submittedName>
        <fullName evidence="1">Uncharacterized protein</fullName>
    </submittedName>
</protein>
<keyword evidence="2" id="KW-1185">Reference proteome</keyword>
<name>A0A1V4KJV6_PATFA</name>
<reference evidence="1 2" key="1">
    <citation type="submission" date="2016-02" db="EMBL/GenBank/DDBJ databases">
        <title>Band-tailed pigeon sequencing and assembly.</title>
        <authorList>
            <person name="Soares A.E."/>
            <person name="Novak B.J."/>
            <person name="Rice E.S."/>
            <person name="O'Connell B."/>
            <person name="Chang D."/>
            <person name="Weber S."/>
            <person name="Shapiro B."/>
        </authorList>
    </citation>
    <scope>NUCLEOTIDE SEQUENCE [LARGE SCALE GENOMIC DNA]</scope>
    <source>
        <strain evidence="1">BTP2013</strain>
        <tissue evidence="1">Blood</tissue>
    </source>
</reference>
<comment type="caution">
    <text evidence="1">The sequence shown here is derived from an EMBL/GenBank/DDBJ whole genome shotgun (WGS) entry which is preliminary data.</text>
</comment>
<dbReference type="EMBL" id="LSYS01003057">
    <property type="protein sequence ID" value="OPJ84671.1"/>
    <property type="molecule type" value="Genomic_DNA"/>
</dbReference>
<evidence type="ECO:0000313" key="1">
    <source>
        <dbReference type="EMBL" id="OPJ84671.1"/>
    </source>
</evidence>
<proteinExistence type="predicted"/>